<reference evidence="1 2" key="1">
    <citation type="submission" date="2018-12" db="EMBL/GenBank/DDBJ databases">
        <authorList>
            <consortium name="Pathogen Informatics"/>
        </authorList>
    </citation>
    <scope>NUCLEOTIDE SEQUENCE [LARGE SCALE GENOMIC DNA]</scope>
    <source>
        <strain evidence="1 2">NCTC11214</strain>
    </source>
</reference>
<evidence type="ECO:0000313" key="1">
    <source>
        <dbReference type="EMBL" id="VDZ64206.1"/>
    </source>
</evidence>
<protein>
    <submittedName>
        <fullName evidence="1">Uncharacterized protein</fullName>
    </submittedName>
</protein>
<name>A0A447L0C5_SEROD</name>
<dbReference type="EMBL" id="LR134117">
    <property type="protein sequence ID" value="VDZ64206.1"/>
    <property type="molecule type" value="Genomic_DNA"/>
</dbReference>
<gene>
    <name evidence="1" type="ORF">NCTC11214_04857</name>
</gene>
<dbReference type="Proteomes" id="UP000281391">
    <property type="component" value="Chromosome"/>
</dbReference>
<dbReference type="AlphaFoldDB" id="A0A447L0C5"/>
<proteinExistence type="predicted"/>
<organism evidence="1 2">
    <name type="scientific">Serratia odorifera</name>
    <dbReference type="NCBI Taxonomy" id="618"/>
    <lineage>
        <taxon>Bacteria</taxon>
        <taxon>Pseudomonadati</taxon>
        <taxon>Pseudomonadota</taxon>
        <taxon>Gammaproteobacteria</taxon>
        <taxon>Enterobacterales</taxon>
        <taxon>Yersiniaceae</taxon>
        <taxon>Serratia</taxon>
    </lineage>
</organism>
<accession>A0A447L0C5</accession>
<dbReference type="KEGG" id="sof:NCTC11214_04857"/>
<evidence type="ECO:0000313" key="2">
    <source>
        <dbReference type="Proteomes" id="UP000281391"/>
    </source>
</evidence>
<sequence length="75" mass="8681">MESCWCVKIGHFSYRFAEEFCRGFAEEFLRWEKIRGHLAPVNISYNGVTYMCLTIASPNSEHFSSLAPSIRRSKS</sequence>